<dbReference type="Proteomes" id="UP001497482">
    <property type="component" value="Chromosome 18"/>
</dbReference>
<evidence type="ECO:0000256" key="1">
    <source>
        <dbReference type="SAM" id="Phobius"/>
    </source>
</evidence>
<feature type="chain" id="PRO_5043674033" evidence="2">
    <location>
        <begin position="26"/>
        <end position="219"/>
    </location>
</feature>
<protein>
    <submittedName>
        <fullName evidence="3">Uncharacterized protein</fullName>
    </submittedName>
</protein>
<keyword evidence="1" id="KW-1133">Transmembrane helix</keyword>
<name>A0AAV2KHX0_KNICA</name>
<evidence type="ECO:0000313" key="4">
    <source>
        <dbReference type="Proteomes" id="UP001497482"/>
    </source>
</evidence>
<keyword evidence="1" id="KW-0472">Membrane</keyword>
<evidence type="ECO:0000256" key="2">
    <source>
        <dbReference type="SAM" id="SignalP"/>
    </source>
</evidence>
<dbReference type="InterPro" id="IPR032675">
    <property type="entry name" value="LRR_dom_sf"/>
</dbReference>
<accession>A0AAV2KHX0</accession>
<dbReference type="AlphaFoldDB" id="A0AAV2KHX0"/>
<reference evidence="3 4" key="1">
    <citation type="submission" date="2024-04" db="EMBL/GenBank/DDBJ databases">
        <authorList>
            <person name="Waldvogel A.-M."/>
            <person name="Schoenle A."/>
        </authorList>
    </citation>
    <scope>NUCLEOTIDE SEQUENCE [LARGE SCALE GENOMIC DNA]</scope>
</reference>
<dbReference type="InterPro" id="IPR001611">
    <property type="entry name" value="Leu-rich_rpt"/>
</dbReference>
<feature type="transmembrane region" description="Helical" evidence="1">
    <location>
        <begin position="150"/>
        <end position="171"/>
    </location>
</feature>
<gene>
    <name evidence="3" type="ORF">KC01_LOCUS17503</name>
</gene>
<dbReference type="Gene3D" id="3.80.10.10">
    <property type="entry name" value="Ribonuclease Inhibitor"/>
    <property type="match status" value="1"/>
</dbReference>
<keyword evidence="2" id="KW-0732">Signal</keyword>
<keyword evidence="1" id="KW-0812">Transmembrane</keyword>
<dbReference type="EMBL" id="OZ035840">
    <property type="protein sequence ID" value="CAL1587550.1"/>
    <property type="molecule type" value="Genomic_DNA"/>
</dbReference>
<proteinExistence type="predicted"/>
<organism evidence="3 4">
    <name type="scientific">Knipowitschia caucasica</name>
    <name type="common">Caucasian dwarf goby</name>
    <name type="synonym">Pomatoschistus caucasicus</name>
    <dbReference type="NCBI Taxonomy" id="637954"/>
    <lineage>
        <taxon>Eukaryota</taxon>
        <taxon>Metazoa</taxon>
        <taxon>Chordata</taxon>
        <taxon>Craniata</taxon>
        <taxon>Vertebrata</taxon>
        <taxon>Euteleostomi</taxon>
        <taxon>Actinopterygii</taxon>
        <taxon>Neopterygii</taxon>
        <taxon>Teleostei</taxon>
        <taxon>Neoteleostei</taxon>
        <taxon>Acanthomorphata</taxon>
        <taxon>Gobiaria</taxon>
        <taxon>Gobiiformes</taxon>
        <taxon>Gobioidei</taxon>
        <taxon>Gobiidae</taxon>
        <taxon>Gobiinae</taxon>
        <taxon>Knipowitschia</taxon>
    </lineage>
</organism>
<dbReference type="SUPFAM" id="SSF52058">
    <property type="entry name" value="L domain-like"/>
    <property type="match status" value="1"/>
</dbReference>
<evidence type="ECO:0000313" key="3">
    <source>
        <dbReference type="EMBL" id="CAL1587550.1"/>
    </source>
</evidence>
<feature type="signal peptide" evidence="2">
    <location>
        <begin position="1"/>
        <end position="25"/>
    </location>
</feature>
<sequence length="219" mass="24261">MPPLPLLPLLPLFLPLLPLFPPSSAAGGAVMSVRVCQSSETPSGFTLRCSSRALTQVPVGLPVHTVRLFLDRNLLQSLPPNGFVYLHRLESLDLSNNKEVLPLLQLDPLSLNDVICQSSDIPNLGAVGAPVLVLVEDWDLCALVRRQVDLVMLLTMGVWFLAMVLFLLFYIHQNQVHARRHLQYIKTMHMNPEPEPELEPGAGPGAELLLELEMEPIED</sequence>
<keyword evidence="4" id="KW-1185">Reference proteome</keyword>
<dbReference type="Pfam" id="PF13855">
    <property type="entry name" value="LRR_8"/>
    <property type="match status" value="1"/>
</dbReference>